<evidence type="ECO:0000256" key="2">
    <source>
        <dbReference type="ARBA" id="ARBA00006206"/>
    </source>
</evidence>
<sequence>MEDFNMEINQQIHNQATWFTLTNDHNVSVIISDFGATVVAINTPDKNGHVANITLGFMHSHSYLQHHDYFGATVARVAGRLANASWQGHQLDINSTPNHMHGGEHPSLSYTHWNLIKLIKTDSQIGVVLRYISPAGENGYPGRLSISAMFVLDQKNKFTITYFGNTSETTLFNPTTHIYFNLSGNAHAVVDNHEIRINADTIAETDANKLPTGKFLSVADMPYDFRQPQNLGLALSKLPNGLDTPFKLNPQSSLQPQLSLKDPESGRKLGIHTNANSFIVFSTTGFEGDFLVDGTRKMTSQLGLAIEPQMLPDAPNHPNFGNIVITPDNPMIYQTAYTLN</sequence>
<organism evidence="9 10">
    <name type="scientific">Pediococcus cellicola</name>
    <dbReference type="NCBI Taxonomy" id="319652"/>
    <lineage>
        <taxon>Bacteria</taxon>
        <taxon>Bacillati</taxon>
        <taxon>Bacillota</taxon>
        <taxon>Bacilli</taxon>
        <taxon>Lactobacillales</taxon>
        <taxon>Lactobacillaceae</taxon>
        <taxon>Pediococcus</taxon>
    </lineage>
</organism>
<dbReference type="AlphaFoldDB" id="A0A0R2IK88"/>
<dbReference type="PANTHER" id="PTHR10091:SF0">
    <property type="entry name" value="GALACTOSE MUTAROTASE"/>
    <property type="match status" value="1"/>
</dbReference>
<dbReference type="PANTHER" id="PTHR10091">
    <property type="entry name" value="ALDOSE-1-EPIMERASE"/>
    <property type="match status" value="1"/>
</dbReference>
<evidence type="ECO:0000313" key="9">
    <source>
        <dbReference type="EMBL" id="KRN65433.1"/>
    </source>
</evidence>
<evidence type="ECO:0000256" key="1">
    <source>
        <dbReference type="ARBA" id="ARBA00005028"/>
    </source>
</evidence>
<dbReference type="GO" id="GO:0033499">
    <property type="term" value="P:galactose catabolic process via UDP-galactose, Leloir pathway"/>
    <property type="evidence" value="ECO:0007669"/>
    <property type="project" value="TreeGrafter"/>
</dbReference>
<dbReference type="CDD" id="cd09019">
    <property type="entry name" value="galactose_mutarotase_like"/>
    <property type="match status" value="1"/>
</dbReference>
<feature type="binding site" evidence="7">
    <location>
        <position position="243"/>
    </location>
    <ligand>
        <name>beta-D-galactose</name>
        <dbReference type="ChEBI" id="CHEBI:27667"/>
    </ligand>
</feature>
<evidence type="ECO:0000256" key="5">
    <source>
        <dbReference type="PIRNR" id="PIRNR005096"/>
    </source>
</evidence>
<dbReference type="Gene3D" id="2.70.98.10">
    <property type="match status" value="1"/>
</dbReference>
<gene>
    <name evidence="9" type="ORF">IV80_GL001939</name>
</gene>
<proteinExistence type="inferred from homology"/>
<name>A0A0R2IK88_9LACO</name>
<feature type="binding site" evidence="8">
    <location>
        <begin position="177"/>
        <end position="179"/>
    </location>
    <ligand>
        <name>beta-D-galactose</name>
        <dbReference type="ChEBI" id="CHEBI:27667"/>
    </ligand>
</feature>
<dbReference type="Pfam" id="PF01263">
    <property type="entry name" value="Aldose_epim"/>
    <property type="match status" value="1"/>
</dbReference>
<feature type="active site" description="Proton acceptor" evidence="6">
    <location>
        <position position="307"/>
    </location>
</feature>
<keyword evidence="3 5" id="KW-0413">Isomerase</keyword>
<dbReference type="EMBL" id="JQBR01000009">
    <property type="protein sequence ID" value="KRN65433.1"/>
    <property type="molecule type" value="Genomic_DNA"/>
</dbReference>
<reference evidence="9 10" key="1">
    <citation type="journal article" date="2015" name="Genome Announc.">
        <title>Expanding the biotechnology potential of lactobacilli through comparative genomics of 213 strains and associated genera.</title>
        <authorList>
            <person name="Sun Z."/>
            <person name="Harris H.M."/>
            <person name="McCann A."/>
            <person name="Guo C."/>
            <person name="Argimon S."/>
            <person name="Zhang W."/>
            <person name="Yang X."/>
            <person name="Jeffery I.B."/>
            <person name="Cooney J.C."/>
            <person name="Kagawa T.F."/>
            <person name="Liu W."/>
            <person name="Song Y."/>
            <person name="Salvetti E."/>
            <person name="Wrobel A."/>
            <person name="Rasinkangas P."/>
            <person name="Parkhill J."/>
            <person name="Rea M.C."/>
            <person name="O'Sullivan O."/>
            <person name="Ritari J."/>
            <person name="Douillard F.P."/>
            <person name="Paul Ross R."/>
            <person name="Yang R."/>
            <person name="Briner A.E."/>
            <person name="Felis G.E."/>
            <person name="de Vos W.M."/>
            <person name="Barrangou R."/>
            <person name="Klaenhammer T.R."/>
            <person name="Caufield P.W."/>
            <person name="Cui Y."/>
            <person name="Zhang H."/>
            <person name="O'Toole P.W."/>
        </authorList>
    </citation>
    <scope>NUCLEOTIDE SEQUENCE [LARGE SCALE GENOMIC DNA]</scope>
    <source>
        <strain evidence="9 10">DSM 17757</strain>
    </source>
</reference>
<keyword evidence="4 5" id="KW-0119">Carbohydrate metabolism</keyword>
<comment type="catalytic activity">
    <reaction evidence="5">
        <text>alpha-maltose = beta-maltose</text>
        <dbReference type="Rhea" id="RHEA:21228"/>
        <dbReference type="ChEBI" id="CHEBI:18147"/>
        <dbReference type="ChEBI" id="CHEBI:18167"/>
        <dbReference type="EC" id="5.1.3.21"/>
    </reaction>
</comment>
<evidence type="ECO:0000256" key="7">
    <source>
        <dbReference type="PIRSR" id="PIRSR005096-2"/>
    </source>
</evidence>
<dbReference type="GO" id="GO:0050558">
    <property type="term" value="F:maltose epimerase activity"/>
    <property type="evidence" value="ECO:0007669"/>
    <property type="project" value="UniProtKB-EC"/>
</dbReference>
<comment type="function">
    <text evidence="5">Catalyzes the interconversion of alpha and beta anomers of maltose.</text>
</comment>
<dbReference type="InterPro" id="IPR008183">
    <property type="entry name" value="Aldose_1/G6P_1-epimerase"/>
</dbReference>
<evidence type="ECO:0000256" key="6">
    <source>
        <dbReference type="PIRSR" id="PIRSR005096-1"/>
    </source>
</evidence>
<dbReference type="SUPFAM" id="SSF74650">
    <property type="entry name" value="Galactose mutarotase-like"/>
    <property type="match status" value="1"/>
</dbReference>
<keyword evidence="10" id="KW-1185">Reference proteome</keyword>
<dbReference type="UniPathway" id="UPA00242"/>
<dbReference type="GO" id="GO:0030246">
    <property type="term" value="F:carbohydrate binding"/>
    <property type="evidence" value="ECO:0007669"/>
    <property type="project" value="InterPro"/>
</dbReference>
<protein>
    <recommendedName>
        <fullName evidence="5">Maltose epimerase</fullName>
        <ecNumber evidence="5">5.1.3.21</ecNumber>
    </recommendedName>
</protein>
<comment type="caution">
    <text evidence="9">The sequence shown here is derived from an EMBL/GenBank/DDBJ whole genome shotgun (WGS) entry which is preliminary data.</text>
</comment>
<dbReference type="GO" id="GO:0006006">
    <property type="term" value="P:glucose metabolic process"/>
    <property type="evidence" value="ECO:0007669"/>
    <property type="project" value="TreeGrafter"/>
</dbReference>
<comment type="similarity">
    <text evidence="2 5">Belongs to the aldose epimerase family.</text>
</comment>
<dbReference type="InterPro" id="IPR011013">
    <property type="entry name" value="Gal_mutarotase_sf_dom"/>
</dbReference>
<comment type="pathway">
    <text evidence="1 5">Carbohydrate metabolism; hexose metabolism.</text>
</comment>
<dbReference type="GO" id="GO:0004034">
    <property type="term" value="F:aldose 1-epimerase activity"/>
    <property type="evidence" value="ECO:0007669"/>
    <property type="project" value="TreeGrafter"/>
</dbReference>
<evidence type="ECO:0000256" key="8">
    <source>
        <dbReference type="PIRSR" id="PIRSR005096-3"/>
    </source>
</evidence>
<dbReference type="InterPro" id="IPR047215">
    <property type="entry name" value="Galactose_mutarotase-like"/>
</dbReference>
<dbReference type="InterPro" id="IPR015443">
    <property type="entry name" value="Aldose_1-epimerase"/>
</dbReference>
<evidence type="ECO:0000256" key="3">
    <source>
        <dbReference type="ARBA" id="ARBA00023235"/>
    </source>
</evidence>
<dbReference type="EC" id="5.1.3.21" evidence="5"/>
<dbReference type="PATRIC" id="fig|319652.3.peg.1974"/>
<feature type="active site" description="Proton donor" evidence="6">
    <location>
        <position position="177"/>
    </location>
</feature>
<dbReference type="Proteomes" id="UP000051568">
    <property type="component" value="Unassembled WGS sequence"/>
</dbReference>
<dbReference type="GO" id="GO:0005737">
    <property type="term" value="C:cytoplasm"/>
    <property type="evidence" value="ECO:0007669"/>
    <property type="project" value="TreeGrafter"/>
</dbReference>
<accession>A0A0R2IK88</accession>
<evidence type="ECO:0000256" key="4">
    <source>
        <dbReference type="ARBA" id="ARBA00023277"/>
    </source>
</evidence>
<evidence type="ECO:0000313" key="10">
    <source>
        <dbReference type="Proteomes" id="UP000051568"/>
    </source>
</evidence>
<dbReference type="STRING" id="319652.IV80_GL001939"/>
<dbReference type="PIRSF" id="PIRSF005096">
    <property type="entry name" value="GALM"/>
    <property type="match status" value="1"/>
</dbReference>
<dbReference type="InterPro" id="IPR014718">
    <property type="entry name" value="GH-type_carb-bd"/>
</dbReference>